<dbReference type="InterPro" id="IPR036986">
    <property type="entry name" value="S4_RNA-bd_sf"/>
</dbReference>
<dbReference type="Pfam" id="PF00849">
    <property type="entry name" value="PseudoU_synth_2"/>
    <property type="match status" value="1"/>
</dbReference>
<evidence type="ECO:0000256" key="8">
    <source>
        <dbReference type="RuleBase" id="RU003887"/>
    </source>
</evidence>
<evidence type="ECO:0000256" key="1">
    <source>
        <dbReference type="ARBA" id="ARBA00008348"/>
    </source>
</evidence>
<keyword evidence="3 7" id="KW-0694">RNA-binding</keyword>
<comment type="function">
    <text evidence="6">Responsible for synthesis of pseudouridine from uracil-2605 in 23S ribosomal RNA.</text>
</comment>
<dbReference type="NCBIfam" id="TIGR00093">
    <property type="entry name" value="pseudouridine synthase"/>
    <property type="match status" value="1"/>
</dbReference>
<proteinExistence type="inferred from homology"/>
<accession>A0A2U2N317</accession>
<dbReference type="FunFam" id="3.10.290.10:FF:000003">
    <property type="entry name" value="Pseudouridine synthase"/>
    <property type="match status" value="1"/>
</dbReference>
<dbReference type="PROSITE" id="PS01149">
    <property type="entry name" value="PSI_RSU"/>
    <property type="match status" value="1"/>
</dbReference>
<feature type="region of interest" description="Disordered" evidence="9">
    <location>
        <begin position="249"/>
        <end position="271"/>
    </location>
</feature>
<dbReference type="CDD" id="cd02556">
    <property type="entry name" value="PseudoU_synth_RluB"/>
    <property type="match status" value="1"/>
</dbReference>
<keyword evidence="12" id="KW-1185">Reference proteome</keyword>
<dbReference type="EC" id="5.4.99.-" evidence="8"/>
<dbReference type="OrthoDB" id="9807213at2"/>
<dbReference type="Gene3D" id="3.10.290.10">
    <property type="entry name" value="RNA-binding S4 domain"/>
    <property type="match status" value="1"/>
</dbReference>
<dbReference type="Gene3D" id="3.30.2350.10">
    <property type="entry name" value="Pseudouridine synthase"/>
    <property type="match status" value="1"/>
</dbReference>
<dbReference type="FunFam" id="3.30.70.1560:FF:000001">
    <property type="entry name" value="Pseudouridine synthase"/>
    <property type="match status" value="1"/>
</dbReference>
<dbReference type="SMART" id="SM00363">
    <property type="entry name" value="S4"/>
    <property type="match status" value="1"/>
</dbReference>
<dbReference type="InterPro" id="IPR018496">
    <property type="entry name" value="PsdUridine_synth_RsuA/RluB_CS"/>
</dbReference>
<dbReference type="GO" id="GO:0000455">
    <property type="term" value="P:enzyme-directed rRNA pseudouridine synthesis"/>
    <property type="evidence" value="ECO:0007669"/>
    <property type="project" value="UniProtKB-ARBA"/>
</dbReference>
<reference evidence="11 12" key="1">
    <citation type="submission" date="2018-05" db="EMBL/GenBank/DDBJ databases">
        <title>Spiribacter halobius sp. nov., a moderately halophilic bacterium isolated from marine solar saltern.</title>
        <authorList>
            <person name="Zheng W.-S."/>
            <person name="Lu D.-C."/>
            <person name="Du Z.-J."/>
        </authorList>
    </citation>
    <scope>NUCLEOTIDE SEQUENCE [LARGE SCALE GENOMIC DNA]</scope>
    <source>
        <strain evidence="11 12">E85</strain>
    </source>
</reference>
<dbReference type="PANTHER" id="PTHR47683">
    <property type="entry name" value="PSEUDOURIDINE SYNTHASE FAMILY PROTEIN-RELATED"/>
    <property type="match status" value="1"/>
</dbReference>
<evidence type="ECO:0000259" key="10">
    <source>
        <dbReference type="SMART" id="SM00363"/>
    </source>
</evidence>
<evidence type="ECO:0000256" key="6">
    <source>
        <dbReference type="ARBA" id="ARBA00037383"/>
    </source>
</evidence>
<feature type="domain" description="RNA-binding S4" evidence="10">
    <location>
        <begin position="4"/>
        <end position="62"/>
    </location>
</feature>
<dbReference type="InterPro" id="IPR006145">
    <property type="entry name" value="PsdUridine_synth_RsuA/RluA"/>
</dbReference>
<dbReference type="GO" id="GO:0003723">
    <property type="term" value="F:RNA binding"/>
    <property type="evidence" value="ECO:0007669"/>
    <property type="project" value="UniProtKB-KW"/>
</dbReference>
<dbReference type="PANTHER" id="PTHR47683:SF3">
    <property type="entry name" value="RIBOSOMAL LARGE SUBUNIT PSEUDOURIDINE SYNTHASE B"/>
    <property type="match status" value="1"/>
</dbReference>
<dbReference type="InterPro" id="IPR020103">
    <property type="entry name" value="PsdUridine_synth_cat_dom_sf"/>
</dbReference>
<evidence type="ECO:0000256" key="5">
    <source>
        <dbReference type="ARBA" id="ARBA00036944"/>
    </source>
</evidence>
<dbReference type="InterPro" id="IPR002942">
    <property type="entry name" value="S4_RNA-bd"/>
</dbReference>
<dbReference type="GO" id="GO:0160139">
    <property type="term" value="F:23S rRNA pseudouridine(2605) synthase activity"/>
    <property type="evidence" value="ECO:0007669"/>
    <property type="project" value="UniProtKB-EC"/>
</dbReference>
<dbReference type="FunFam" id="3.30.70.580:FF:000009">
    <property type="entry name" value="Pseudouridine synthase"/>
    <property type="match status" value="1"/>
</dbReference>
<feature type="compositionally biased region" description="Basic residues" evidence="9">
    <location>
        <begin position="258"/>
        <end position="271"/>
    </location>
</feature>
<evidence type="ECO:0000256" key="7">
    <source>
        <dbReference type="PROSITE-ProRule" id="PRU00182"/>
    </source>
</evidence>
<comment type="similarity">
    <text evidence="1 8">Belongs to the pseudouridine synthase RsuA family.</text>
</comment>
<evidence type="ECO:0000256" key="2">
    <source>
        <dbReference type="ARBA" id="ARBA00022552"/>
    </source>
</evidence>
<dbReference type="InterPro" id="IPR050343">
    <property type="entry name" value="RsuA_PseudoU_synthase"/>
</dbReference>
<dbReference type="PROSITE" id="PS50889">
    <property type="entry name" value="S4"/>
    <property type="match status" value="1"/>
</dbReference>
<sequence length="271" mass="30292">MTTEKLQKVLARAGVGSRREMERWIAEGRVSVDGRTAQLGDRVGAAARIAVDGRPLGKRAAEPLPRRVLAYHKPAGEVVTRQDPEGRRTVFTRLPRLRGGRWVAIGRLDVNTSGLLLFTTDGSLASRLMHPSYRLPRDYAVRVFGHVSEAMLERLREGVTLDDGKAAFERIETLAAGEAANEWYRVRVREGRNRLVRRLWESQGVTVSRLMRVQYGPVALPPNLREGQHHELGPGAVDELCTLVDLPAEASAGDRRKAAPRRPRRRPPRRG</sequence>
<gene>
    <name evidence="11" type="ORF">DEM34_07960</name>
</gene>
<protein>
    <recommendedName>
        <fullName evidence="8">Pseudouridine synthase</fullName>
        <ecNumber evidence="8">5.4.99.-</ecNumber>
    </recommendedName>
</protein>
<keyword evidence="4 8" id="KW-0413">Isomerase</keyword>
<dbReference type="NCBIfam" id="NF007976">
    <property type="entry name" value="PRK10700.1"/>
    <property type="match status" value="1"/>
</dbReference>
<organism evidence="11 12">
    <name type="scientific">Sediminicurvatus halobius</name>
    <dbReference type="NCBI Taxonomy" id="2182432"/>
    <lineage>
        <taxon>Bacteria</taxon>
        <taxon>Pseudomonadati</taxon>
        <taxon>Pseudomonadota</taxon>
        <taxon>Gammaproteobacteria</taxon>
        <taxon>Chromatiales</taxon>
        <taxon>Ectothiorhodospiraceae</taxon>
        <taxon>Sediminicurvatus</taxon>
    </lineage>
</organism>
<dbReference type="AlphaFoldDB" id="A0A2U2N317"/>
<dbReference type="CDD" id="cd00165">
    <property type="entry name" value="S4"/>
    <property type="match status" value="1"/>
</dbReference>
<dbReference type="SUPFAM" id="SSF55174">
    <property type="entry name" value="Alpha-L RNA-binding motif"/>
    <property type="match status" value="1"/>
</dbReference>
<evidence type="ECO:0000256" key="9">
    <source>
        <dbReference type="SAM" id="MobiDB-lite"/>
    </source>
</evidence>
<dbReference type="Proteomes" id="UP000245474">
    <property type="component" value="Unassembled WGS sequence"/>
</dbReference>
<dbReference type="GO" id="GO:0005829">
    <property type="term" value="C:cytosol"/>
    <property type="evidence" value="ECO:0007669"/>
    <property type="project" value="UniProtKB-ARBA"/>
</dbReference>
<dbReference type="EMBL" id="QFFI01000010">
    <property type="protein sequence ID" value="PWG63490.1"/>
    <property type="molecule type" value="Genomic_DNA"/>
</dbReference>
<comment type="catalytic activity">
    <reaction evidence="5">
        <text>uridine(2605) in 23S rRNA = pseudouridine(2605) in 23S rRNA</text>
        <dbReference type="Rhea" id="RHEA:42520"/>
        <dbReference type="Rhea" id="RHEA-COMP:10095"/>
        <dbReference type="Rhea" id="RHEA-COMP:10096"/>
        <dbReference type="ChEBI" id="CHEBI:65314"/>
        <dbReference type="ChEBI" id="CHEBI:65315"/>
        <dbReference type="EC" id="5.4.99.22"/>
    </reaction>
</comment>
<comment type="caution">
    <text evidence="11">The sequence shown here is derived from an EMBL/GenBank/DDBJ whole genome shotgun (WGS) entry which is preliminary data.</text>
</comment>
<dbReference type="Pfam" id="PF01479">
    <property type="entry name" value="S4"/>
    <property type="match status" value="1"/>
</dbReference>
<evidence type="ECO:0000313" key="11">
    <source>
        <dbReference type="EMBL" id="PWG63490.1"/>
    </source>
</evidence>
<name>A0A2U2N317_9GAMM</name>
<evidence type="ECO:0000313" key="12">
    <source>
        <dbReference type="Proteomes" id="UP000245474"/>
    </source>
</evidence>
<keyword evidence="2" id="KW-0698">rRNA processing</keyword>
<evidence type="ECO:0000256" key="4">
    <source>
        <dbReference type="ARBA" id="ARBA00023235"/>
    </source>
</evidence>
<dbReference type="InterPro" id="IPR000748">
    <property type="entry name" value="PsdUridine_synth_RsuA/RluB/E/F"/>
</dbReference>
<dbReference type="SUPFAM" id="SSF55120">
    <property type="entry name" value="Pseudouridine synthase"/>
    <property type="match status" value="1"/>
</dbReference>
<evidence type="ECO:0000256" key="3">
    <source>
        <dbReference type="ARBA" id="ARBA00022884"/>
    </source>
</evidence>
<dbReference type="RefSeq" id="WP_109678014.1">
    <property type="nucleotide sequence ID" value="NZ_CP086615.1"/>
</dbReference>